<proteinExistence type="predicted"/>
<dbReference type="EMBL" id="MDZA01000437">
    <property type="protein sequence ID" value="OGX82118.1"/>
    <property type="molecule type" value="Genomic_DNA"/>
</dbReference>
<dbReference type="OrthoDB" id="9804551at2"/>
<reference evidence="1 2" key="1">
    <citation type="submission" date="2016-08" db="EMBL/GenBank/DDBJ databases">
        <title>Hymenobacter coccineus sp. nov., Hymenobacter lapidarius sp. nov. and Hymenobacter glacialis sp. nov., isolated from Antarctic soil.</title>
        <authorList>
            <person name="Sedlacek I."/>
            <person name="Kralova S."/>
            <person name="Kyrova K."/>
            <person name="Maslanova I."/>
            <person name="Stankova E."/>
            <person name="Vrbovska V."/>
            <person name="Nemec M."/>
            <person name="Bartak M."/>
            <person name="Svec P."/>
            <person name="Busse H.-J."/>
            <person name="Pantucek R."/>
        </authorList>
    </citation>
    <scope>NUCLEOTIDE SEQUENCE [LARGE SCALE GENOMIC DNA]</scope>
    <source>
        <strain evidence="1 2">CCM 8649</strain>
    </source>
</reference>
<dbReference type="InterPro" id="IPR036736">
    <property type="entry name" value="ACP-like_sf"/>
</dbReference>
<gene>
    <name evidence="1" type="ORF">BEN49_02920</name>
</gene>
<protein>
    <recommendedName>
        <fullName evidence="3">Carrier domain-containing protein</fullName>
    </recommendedName>
</protein>
<organism evidence="1 2">
    <name type="scientific">Hymenobacter coccineus</name>
    <dbReference type="NCBI Taxonomy" id="1908235"/>
    <lineage>
        <taxon>Bacteria</taxon>
        <taxon>Pseudomonadati</taxon>
        <taxon>Bacteroidota</taxon>
        <taxon>Cytophagia</taxon>
        <taxon>Cytophagales</taxon>
        <taxon>Hymenobacteraceae</taxon>
        <taxon>Hymenobacter</taxon>
    </lineage>
</organism>
<dbReference type="Proteomes" id="UP000177506">
    <property type="component" value="Unassembled WGS sequence"/>
</dbReference>
<keyword evidence="2" id="KW-1185">Reference proteome</keyword>
<dbReference type="Gene3D" id="1.10.1200.10">
    <property type="entry name" value="ACP-like"/>
    <property type="match status" value="1"/>
</dbReference>
<evidence type="ECO:0008006" key="3">
    <source>
        <dbReference type="Google" id="ProtNLM"/>
    </source>
</evidence>
<evidence type="ECO:0000313" key="1">
    <source>
        <dbReference type="EMBL" id="OGX82118.1"/>
    </source>
</evidence>
<dbReference type="SUPFAM" id="SSF47336">
    <property type="entry name" value="ACP-like"/>
    <property type="match status" value="1"/>
</dbReference>
<dbReference type="RefSeq" id="WP_070746899.1">
    <property type="nucleotide sequence ID" value="NZ_MDZA01000437.1"/>
</dbReference>
<name>A0A1G1SU10_9BACT</name>
<comment type="caution">
    <text evidence="1">The sequence shown here is derived from an EMBL/GenBank/DDBJ whole genome shotgun (WGS) entry which is preliminary data.</text>
</comment>
<dbReference type="AlphaFoldDB" id="A0A1G1SU10"/>
<evidence type="ECO:0000313" key="2">
    <source>
        <dbReference type="Proteomes" id="UP000177506"/>
    </source>
</evidence>
<accession>A0A1G1SU10</accession>
<sequence>MTPSIQASVAFILRRHFLVRPRHFRPTQRLEQDYNLGPLDKLELANYLEQAFHFDFSDQEIAEFRTLGSVVASVKRHVHHLPTAAIPHFQPGYELAAA</sequence>